<dbReference type="FunFam" id="3.30.1360.40:FF:000001">
    <property type="entry name" value="Ribosome-recycling factor"/>
    <property type="match status" value="1"/>
</dbReference>
<keyword evidence="4" id="KW-0648">Protein biosynthesis</keyword>
<comment type="subcellular location">
    <subcellularLocation>
        <location evidence="1">Cytoplasm</location>
    </subcellularLocation>
</comment>
<evidence type="ECO:0000256" key="5">
    <source>
        <dbReference type="SAM" id="MobiDB-lite"/>
    </source>
</evidence>
<dbReference type="GO" id="GO:0043023">
    <property type="term" value="F:ribosomal large subunit binding"/>
    <property type="evidence" value="ECO:0007669"/>
    <property type="project" value="TreeGrafter"/>
</dbReference>
<comment type="similarity">
    <text evidence="2">Belongs to the RRF family.</text>
</comment>
<evidence type="ECO:0000259" key="6">
    <source>
        <dbReference type="Pfam" id="PF01765"/>
    </source>
</evidence>
<dbReference type="AlphaFoldDB" id="A0A3B1DFE0"/>
<dbReference type="PANTHER" id="PTHR20982:SF3">
    <property type="entry name" value="MITOCHONDRIAL RIBOSOME RECYCLING FACTOR PSEUDO 1"/>
    <property type="match status" value="1"/>
</dbReference>
<evidence type="ECO:0000256" key="4">
    <source>
        <dbReference type="ARBA" id="ARBA00022917"/>
    </source>
</evidence>
<evidence type="ECO:0000256" key="2">
    <source>
        <dbReference type="ARBA" id="ARBA00005912"/>
    </source>
</evidence>
<dbReference type="Pfam" id="PF01765">
    <property type="entry name" value="RRF"/>
    <property type="match status" value="1"/>
</dbReference>
<reference evidence="7" key="1">
    <citation type="submission" date="2018-06" db="EMBL/GenBank/DDBJ databases">
        <authorList>
            <person name="Zhirakovskaya E."/>
        </authorList>
    </citation>
    <scope>NUCLEOTIDE SEQUENCE</scope>
</reference>
<dbReference type="GO" id="GO:0006412">
    <property type="term" value="P:translation"/>
    <property type="evidence" value="ECO:0007669"/>
    <property type="project" value="UniProtKB-KW"/>
</dbReference>
<dbReference type="Gene3D" id="3.30.1360.40">
    <property type="match status" value="1"/>
</dbReference>
<protein>
    <submittedName>
        <fullName evidence="7">Ribosome recycling factor</fullName>
    </submittedName>
</protein>
<name>A0A3B1DFE0_9ZZZZ</name>
<dbReference type="CDD" id="cd00520">
    <property type="entry name" value="RRF"/>
    <property type="match status" value="1"/>
</dbReference>
<organism evidence="7">
    <name type="scientific">hydrothermal vent metagenome</name>
    <dbReference type="NCBI Taxonomy" id="652676"/>
    <lineage>
        <taxon>unclassified sequences</taxon>
        <taxon>metagenomes</taxon>
        <taxon>ecological metagenomes</taxon>
    </lineage>
</organism>
<dbReference type="InterPro" id="IPR002661">
    <property type="entry name" value="Ribosome_recyc_fac"/>
</dbReference>
<keyword evidence="3" id="KW-0963">Cytoplasm</keyword>
<evidence type="ECO:0000256" key="1">
    <source>
        <dbReference type="ARBA" id="ARBA00004496"/>
    </source>
</evidence>
<accession>A0A3B1DFE0</accession>
<dbReference type="HAMAP" id="MF_00040">
    <property type="entry name" value="RRF"/>
    <property type="match status" value="1"/>
</dbReference>
<feature type="compositionally biased region" description="Basic and acidic residues" evidence="5">
    <location>
        <begin position="138"/>
        <end position="161"/>
    </location>
</feature>
<dbReference type="EMBL" id="UOGG01000029">
    <property type="protein sequence ID" value="VAX27357.1"/>
    <property type="molecule type" value="Genomic_DNA"/>
</dbReference>
<evidence type="ECO:0000313" key="7">
    <source>
        <dbReference type="EMBL" id="VAX27357.1"/>
    </source>
</evidence>
<gene>
    <name evidence="7" type="ORF">MNBD_NITROSPINAE05-662</name>
</gene>
<sequence>MEQLLKDHQDKMGLSQDHLLGELAKLRTGQASLAILEGIKVDFYGTPTPLSQAATLGVPDSSTITIQPWDASILKDIEKAISASDLGLTPNSDGKMIRLTIPPLTQERRQQLAKVVKKYGEECRVAIRNIRRDFNDKAKAREKNHEISADESHKFTDKMQKITDSQIGQVDKTVQEKEKNVLAT</sequence>
<dbReference type="InterPro" id="IPR023584">
    <property type="entry name" value="Ribosome_recyc_fac_dom"/>
</dbReference>
<feature type="domain" description="Ribosome recycling factor" evidence="6">
    <location>
        <begin position="22"/>
        <end position="182"/>
    </location>
</feature>
<dbReference type="NCBIfam" id="TIGR00496">
    <property type="entry name" value="frr"/>
    <property type="match status" value="1"/>
</dbReference>
<dbReference type="GO" id="GO:0005737">
    <property type="term" value="C:cytoplasm"/>
    <property type="evidence" value="ECO:0007669"/>
    <property type="project" value="UniProtKB-SubCell"/>
</dbReference>
<dbReference type="PANTHER" id="PTHR20982">
    <property type="entry name" value="RIBOSOME RECYCLING FACTOR"/>
    <property type="match status" value="1"/>
</dbReference>
<feature type="region of interest" description="Disordered" evidence="5">
    <location>
        <begin position="138"/>
        <end position="171"/>
    </location>
</feature>
<proteinExistence type="inferred from homology"/>
<dbReference type="Gene3D" id="1.10.132.20">
    <property type="entry name" value="Ribosome-recycling factor"/>
    <property type="match status" value="1"/>
</dbReference>
<dbReference type="FunFam" id="1.10.132.20:FF:000001">
    <property type="entry name" value="Ribosome-recycling factor"/>
    <property type="match status" value="1"/>
</dbReference>
<evidence type="ECO:0000256" key="3">
    <source>
        <dbReference type="ARBA" id="ARBA00022490"/>
    </source>
</evidence>
<dbReference type="InterPro" id="IPR036191">
    <property type="entry name" value="RRF_sf"/>
</dbReference>
<dbReference type="SUPFAM" id="SSF55194">
    <property type="entry name" value="Ribosome recycling factor, RRF"/>
    <property type="match status" value="1"/>
</dbReference>